<evidence type="ECO:0000313" key="3">
    <source>
        <dbReference type="Proteomes" id="UP000184512"/>
    </source>
</evidence>
<dbReference type="InterPro" id="IPR036013">
    <property type="entry name" value="Band_7/SPFH_dom_sf"/>
</dbReference>
<dbReference type="Proteomes" id="UP000184512">
    <property type="component" value="Unassembled WGS sequence"/>
</dbReference>
<organism evidence="2 3">
    <name type="scientific">Tessaracoccus bendigoensis DSM 12906</name>
    <dbReference type="NCBI Taxonomy" id="1123357"/>
    <lineage>
        <taxon>Bacteria</taxon>
        <taxon>Bacillati</taxon>
        <taxon>Actinomycetota</taxon>
        <taxon>Actinomycetes</taxon>
        <taxon>Propionibacteriales</taxon>
        <taxon>Propionibacteriaceae</taxon>
        <taxon>Tessaracoccus</taxon>
    </lineage>
</organism>
<protein>
    <submittedName>
        <fullName evidence="2">SPFH domain / Band 7 family protein</fullName>
    </submittedName>
</protein>
<evidence type="ECO:0000259" key="1">
    <source>
        <dbReference type="Pfam" id="PF01145"/>
    </source>
</evidence>
<dbReference type="EMBL" id="FQZG01000017">
    <property type="protein sequence ID" value="SHI85590.1"/>
    <property type="molecule type" value="Genomic_DNA"/>
</dbReference>
<feature type="domain" description="Band 7" evidence="1">
    <location>
        <begin position="32"/>
        <end position="198"/>
    </location>
</feature>
<dbReference type="InterPro" id="IPR001107">
    <property type="entry name" value="Band_7"/>
</dbReference>
<dbReference type="Pfam" id="PF01145">
    <property type="entry name" value="Band_7"/>
    <property type="match status" value="1"/>
</dbReference>
<dbReference type="RefSeq" id="WP_073186635.1">
    <property type="nucleotide sequence ID" value="NZ_FQZG01000017.1"/>
</dbReference>
<accession>A0A1M6EJX2</accession>
<dbReference type="STRING" id="1123357.SAMN02745244_01208"/>
<reference evidence="2 3" key="1">
    <citation type="submission" date="2016-11" db="EMBL/GenBank/DDBJ databases">
        <authorList>
            <person name="Jaros S."/>
            <person name="Januszkiewicz K."/>
            <person name="Wedrychowicz H."/>
        </authorList>
    </citation>
    <scope>NUCLEOTIDE SEQUENCE [LARGE SCALE GENOMIC DNA]</scope>
    <source>
        <strain evidence="2 3">DSM 12906</strain>
    </source>
</reference>
<name>A0A1M6EJX2_9ACTN</name>
<dbReference type="AlphaFoldDB" id="A0A1M6EJX2"/>
<evidence type="ECO:0000313" key="2">
    <source>
        <dbReference type="EMBL" id="SHI85590.1"/>
    </source>
</evidence>
<dbReference type="Gene3D" id="3.30.479.30">
    <property type="entry name" value="Band 7 domain"/>
    <property type="match status" value="1"/>
</dbReference>
<keyword evidence="3" id="KW-1185">Reference proteome</keyword>
<dbReference type="OrthoDB" id="3469168at2"/>
<proteinExistence type="predicted"/>
<gene>
    <name evidence="2" type="ORF">SAMN02745244_01208</name>
</gene>
<sequence length="334" mass="35878">MATITRFPLVRHLRGTATTHIECLANGRRREAGVGATFWFRPMTAAISEIPIDDREQEALVRVRTSDLQEVTAPATITYRFAAPAQAAARVDFSIDLGNGTWLENPLETVGAMINGAATAAVTATLTGLSLREVLTLDASNLATHTLAGLRGDERLVAIGVEVIGIRFSLLRPEPEVERALQMPAREQVQQEADKATFERRALAVEREAAIGENELANQIELARRQEQLIAQKGANSKREAEDAAKADEVRVHAEAGRSATLAKAKAEATRVLGAAEAEAEAAKLAAYQEAGRDVLIGLALRELAANLPQVDQLVLTPDLLTGMLGRLTGAQQD</sequence>